<dbReference type="STRING" id="47500.AF333_20835"/>
<reference evidence="1 2" key="1">
    <citation type="submission" date="2015-07" db="EMBL/GenBank/DDBJ databases">
        <title>Fjat-14205 dsm 2895.</title>
        <authorList>
            <person name="Liu B."/>
            <person name="Wang J."/>
            <person name="Zhu Y."/>
            <person name="Liu G."/>
            <person name="Chen Q."/>
            <person name="Chen Z."/>
            <person name="Lan J."/>
            <person name="Che J."/>
            <person name="Ge C."/>
            <person name="Shi H."/>
            <person name="Pan Z."/>
            <person name="Liu X."/>
        </authorList>
    </citation>
    <scope>NUCLEOTIDE SEQUENCE [LARGE SCALE GENOMIC DNA]</scope>
    <source>
        <strain evidence="1 2">DSM 2895</strain>
    </source>
</reference>
<name>A0A0D1UX07_ANEMI</name>
<dbReference type="PANTHER" id="PTHR39166">
    <property type="entry name" value="BLL1166 PROTEIN"/>
    <property type="match status" value="1"/>
</dbReference>
<dbReference type="Proteomes" id="UP000037269">
    <property type="component" value="Unassembled WGS sequence"/>
</dbReference>
<evidence type="ECO:0008006" key="3">
    <source>
        <dbReference type="Google" id="ProtNLM"/>
    </source>
</evidence>
<accession>A0A0D1UX07</accession>
<dbReference type="PATRIC" id="fig|47500.8.peg.3812"/>
<gene>
    <name evidence="1" type="ORF">AF333_20835</name>
</gene>
<sequence>MMIKNHKDIVDLIQNDDMMIEILNIVKSLKLSDCWICAGIIRNKIWDALHGFEEPTEITDVDVVYFNLTYIDEEIDKSIEERLYSVNPNINWSVKNQARMHRRNGDHPYKSTEDAVSKFPETATAIAVRLNDENNIDLLTPYGIEDLVNLIVRPTKHFIQNNFIKAEIYEDRLHKKNWEVRWHKLNIMHMT</sequence>
<comment type="caution">
    <text evidence="1">The sequence shown here is derived from an EMBL/GenBank/DDBJ whole genome shotgun (WGS) entry which is preliminary data.</text>
</comment>
<dbReference type="Pfam" id="PF06042">
    <property type="entry name" value="NTP_transf_6"/>
    <property type="match status" value="1"/>
</dbReference>
<keyword evidence="2" id="KW-1185">Reference proteome</keyword>
<evidence type="ECO:0000313" key="1">
    <source>
        <dbReference type="EMBL" id="KON97545.1"/>
    </source>
</evidence>
<proteinExistence type="predicted"/>
<dbReference type="AlphaFoldDB" id="A0A0D1UX07"/>
<dbReference type="EMBL" id="LGUG01000004">
    <property type="protein sequence ID" value="KON97545.1"/>
    <property type="molecule type" value="Genomic_DNA"/>
</dbReference>
<dbReference type="OrthoDB" id="1901124at2"/>
<dbReference type="PANTHER" id="PTHR39166:SF1">
    <property type="entry name" value="BLL1166 PROTEIN"/>
    <property type="match status" value="1"/>
</dbReference>
<protein>
    <recommendedName>
        <fullName evidence="3">Nucleotidyltransferase family protein</fullName>
    </recommendedName>
</protein>
<evidence type="ECO:0000313" key="2">
    <source>
        <dbReference type="Proteomes" id="UP000037269"/>
    </source>
</evidence>
<dbReference type="InterPro" id="IPR009267">
    <property type="entry name" value="NTP_transf_6"/>
</dbReference>
<organism evidence="1 2">
    <name type="scientific">Aneurinibacillus migulanus</name>
    <name type="common">Bacillus migulanus</name>
    <dbReference type="NCBI Taxonomy" id="47500"/>
    <lineage>
        <taxon>Bacteria</taxon>
        <taxon>Bacillati</taxon>
        <taxon>Bacillota</taxon>
        <taxon>Bacilli</taxon>
        <taxon>Bacillales</taxon>
        <taxon>Paenibacillaceae</taxon>
        <taxon>Aneurinibacillus group</taxon>
        <taxon>Aneurinibacillus</taxon>
    </lineage>
</organism>
<dbReference type="RefSeq" id="WP_043068377.1">
    <property type="nucleotide sequence ID" value="NZ_JARLWO010000030.1"/>
</dbReference>